<dbReference type="Pfam" id="PF01965">
    <property type="entry name" value="DJ-1_PfpI"/>
    <property type="match status" value="1"/>
</dbReference>
<dbReference type="InterPro" id="IPR052158">
    <property type="entry name" value="INH-QAR"/>
</dbReference>
<dbReference type="EMBL" id="WNWQ01000017">
    <property type="protein sequence ID" value="KAE9984406.1"/>
    <property type="molecule type" value="Genomic_DNA"/>
</dbReference>
<dbReference type="Proteomes" id="UP000490939">
    <property type="component" value="Unassembled WGS sequence"/>
</dbReference>
<dbReference type="SUPFAM" id="SSF52317">
    <property type="entry name" value="Class I glutamine amidotransferase-like"/>
    <property type="match status" value="1"/>
</dbReference>
<evidence type="ECO:0000313" key="6">
    <source>
        <dbReference type="Proteomes" id="UP000447873"/>
    </source>
</evidence>
<organism evidence="4 5">
    <name type="scientific">Venturia inaequalis</name>
    <name type="common">Apple scab fungus</name>
    <dbReference type="NCBI Taxonomy" id="5025"/>
    <lineage>
        <taxon>Eukaryota</taxon>
        <taxon>Fungi</taxon>
        <taxon>Dikarya</taxon>
        <taxon>Ascomycota</taxon>
        <taxon>Pezizomycotina</taxon>
        <taxon>Dothideomycetes</taxon>
        <taxon>Pleosporomycetidae</taxon>
        <taxon>Venturiales</taxon>
        <taxon>Venturiaceae</taxon>
        <taxon>Venturia</taxon>
    </lineage>
</organism>
<gene>
    <name evidence="4" type="ORF">BLS_002436</name>
    <name evidence="3" type="ORF">EG327_006501</name>
    <name evidence="2" type="ORF">EG328_009187</name>
</gene>
<dbReference type="EMBL" id="WNWS01000541">
    <property type="protein sequence ID" value="KAE9966090.1"/>
    <property type="molecule type" value="Genomic_DNA"/>
</dbReference>
<protein>
    <recommendedName>
        <fullName evidence="1">DJ-1/PfpI domain-containing protein</fullName>
    </recommendedName>
</protein>
<comment type="caution">
    <text evidence="4">The sequence shown here is derived from an EMBL/GenBank/DDBJ whole genome shotgun (WGS) entry which is preliminary data.</text>
</comment>
<reference evidence="4 5" key="1">
    <citation type="submission" date="2019-11" db="EMBL/GenBank/DDBJ databases">
        <title>Venturia inaequalis Genome Resource.</title>
        <authorList>
            <person name="Lichtner F.J."/>
        </authorList>
    </citation>
    <scope>NUCLEOTIDE SEQUENCE [LARGE SCALE GENOMIC DNA]</scope>
    <source>
        <strain evidence="2 6">120213</strain>
        <strain evidence="4">Bline_iso_100314</strain>
        <strain evidence="3 7">DMI_063113</strain>
    </source>
</reference>
<name>A0A8H3V9D7_VENIN</name>
<accession>A0A8H3V9D7</accession>
<evidence type="ECO:0000313" key="4">
    <source>
        <dbReference type="EMBL" id="KAE9984406.1"/>
    </source>
</evidence>
<evidence type="ECO:0000313" key="5">
    <source>
        <dbReference type="Proteomes" id="UP000433883"/>
    </source>
</evidence>
<evidence type="ECO:0000313" key="2">
    <source>
        <dbReference type="EMBL" id="KAE9966090.1"/>
    </source>
</evidence>
<dbReference type="Gene3D" id="3.40.50.880">
    <property type="match status" value="1"/>
</dbReference>
<dbReference type="Proteomes" id="UP000447873">
    <property type="component" value="Unassembled WGS sequence"/>
</dbReference>
<evidence type="ECO:0000259" key="1">
    <source>
        <dbReference type="Pfam" id="PF01965"/>
    </source>
</evidence>
<proteinExistence type="predicted"/>
<dbReference type="EMBL" id="WNWR01000382">
    <property type="protein sequence ID" value="KAE9980623.1"/>
    <property type="molecule type" value="Genomic_DNA"/>
</dbReference>
<dbReference type="InterPro" id="IPR029062">
    <property type="entry name" value="Class_I_gatase-like"/>
</dbReference>
<dbReference type="AlphaFoldDB" id="A0A8H3V9D7"/>
<dbReference type="InterPro" id="IPR002818">
    <property type="entry name" value="DJ-1/PfpI"/>
</dbReference>
<keyword evidence="7" id="KW-1185">Reference proteome</keyword>
<dbReference type="Proteomes" id="UP000433883">
    <property type="component" value="Unassembled WGS sequence"/>
</dbReference>
<evidence type="ECO:0000313" key="7">
    <source>
        <dbReference type="Proteomes" id="UP000490939"/>
    </source>
</evidence>
<sequence>MASTQNLPKSFGLLIFPGFEALDAFGPMEVINDLSRTQDITLSIIAETSSPVSTLFPGMRRVGQQILPTHTFTTAPPLDVLIIPGGYGAIDPPPGLLTYLSTIGPKLPHLITVCNGSTLPARVGLLDGKNATSNKSIWSMCTSSSEKTNWIAKARWVRDGNVWTASGVSAGIDVMCAWVESVYGKEVADEVANAMEFVRAKGSGDDPFAGMHGCEDVLAKM</sequence>
<evidence type="ECO:0000313" key="3">
    <source>
        <dbReference type="EMBL" id="KAE9980623.1"/>
    </source>
</evidence>
<dbReference type="OrthoDB" id="543156at2759"/>
<dbReference type="PANTHER" id="PTHR43130">
    <property type="entry name" value="ARAC-FAMILY TRANSCRIPTIONAL REGULATOR"/>
    <property type="match status" value="1"/>
</dbReference>
<dbReference type="CDD" id="cd03139">
    <property type="entry name" value="GATase1_PfpI_2"/>
    <property type="match status" value="1"/>
</dbReference>
<dbReference type="PANTHER" id="PTHR43130:SF15">
    <property type="entry name" value="THIJ_PFPI FAMILY PROTEIN (AFU_ORTHOLOGUE AFUA_5G14240)"/>
    <property type="match status" value="1"/>
</dbReference>
<feature type="domain" description="DJ-1/PfpI" evidence="1">
    <location>
        <begin position="13"/>
        <end position="180"/>
    </location>
</feature>